<reference evidence="8" key="1">
    <citation type="submission" date="2021-10" db="EMBL/GenBank/DDBJ databases">
        <authorList>
            <person name="Piombo E."/>
        </authorList>
    </citation>
    <scope>NUCLEOTIDE SEQUENCE</scope>
</reference>
<evidence type="ECO:0000256" key="4">
    <source>
        <dbReference type="PIRSR" id="PIRSR606710-1"/>
    </source>
</evidence>
<dbReference type="EMBL" id="CABFOC020000045">
    <property type="protein sequence ID" value="CAH0053309.1"/>
    <property type="molecule type" value="Genomic_DNA"/>
</dbReference>
<dbReference type="GO" id="GO:0005975">
    <property type="term" value="P:carbohydrate metabolic process"/>
    <property type="evidence" value="ECO:0007669"/>
    <property type="project" value="InterPro"/>
</dbReference>
<proteinExistence type="inferred from homology"/>
<dbReference type="SUPFAM" id="SSF75005">
    <property type="entry name" value="Arabinanase/levansucrase/invertase"/>
    <property type="match status" value="1"/>
</dbReference>
<dbReference type="InterPro" id="IPR023296">
    <property type="entry name" value="Glyco_hydro_beta-prop_sf"/>
</dbReference>
<accession>A0A9N9ZDN2</accession>
<evidence type="ECO:0000256" key="1">
    <source>
        <dbReference type="ARBA" id="ARBA00009865"/>
    </source>
</evidence>
<comment type="caution">
    <text evidence="8">The sequence shown here is derived from an EMBL/GenBank/DDBJ whole genome shotgun (WGS) entry which is preliminary data.</text>
</comment>
<dbReference type="PANTHER" id="PTHR42812">
    <property type="entry name" value="BETA-XYLOSIDASE"/>
    <property type="match status" value="1"/>
</dbReference>
<keyword evidence="2 6" id="KW-0378">Hydrolase</keyword>
<gene>
    <name evidence="8" type="ORF">CSOL1703_00005181</name>
</gene>
<evidence type="ECO:0000313" key="8">
    <source>
        <dbReference type="EMBL" id="CAH0053309.1"/>
    </source>
</evidence>
<feature type="active site" description="Proton donor" evidence="4">
    <location>
        <position position="237"/>
    </location>
</feature>
<keyword evidence="9" id="KW-1185">Reference proteome</keyword>
<dbReference type="Pfam" id="PF04616">
    <property type="entry name" value="Glyco_hydro_43"/>
    <property type="match status" value="1"/>
</dbReference>
<feature type="site" description="Important for catalytic activity, responsible for pKa modulation of the active site Glu and correct orientation of both the proton donor and substrate" evidence="5">
    <location>
        <position position="163"/>
    </location>
</feature>
<evidence type="ECO:0000256" key="5">
    <source>
        <dbReference type="PIRSR" id="PIRSR606710-2"/>
    </source>
</evidence>
<comment type="similarity">
    <text evidence="1 6">Belongs to the glycosyl hydrolase 43 family.</text>
</comment>
<dbReference type="GO" id="GO:0004553">
    <property type="term" value="F:hydrolase activity, hydrolyzing O-glycosyl compounds"/>
    <property type="evidence" value="ECO:0007669"/>
    <property type="project" value="InterPro"/>
</dbReference>
<keyword evidence="7" id="KW-0732">Signal</keyword>
<feature type="active site" description="Proton acceptor" evidence="4">
    <location>
        <position position="50"/>
    </location>
</feature>
<dbReference type="Gene3D" id="2.115.10.20">
    <property type="entry name" value="Glycosyl hydrolase domain, family 43"/>
    <property type="match status" value="1"/>
</dbReference>
<evidence type="ECO:0000256" key="2">
    <source>
        <dbReference type="ARBA" id="ARBA00022801"/>
    </source>
</evidence>
<name>A0A9N9ZDN2_9HYPO</name>
<dbReference type="Proteomes" id="UP000775872">
    <property type="component" value="Unassembled WGS sequence"/>
</dbReference>
<dbReference type="PANTHER" id="PTHR42812:SF5">
    <property type="entry name" value="ENDO-ARABINASE"/>
    <property type="match status" value="1"/>
</dbReference>
<dbReference type="OrthoDB" id="3879658at2759"/>
<protein>
    <submittedName>
        <fullName evidence="8">Uncharacterized protein</fullName>
    </submittedName>
</protein>
<organism evidence="8 9">
    <name type="scientific">Clonostachys solani</name>
    <dbReference type="NCBI Taxonomy" id="160281"/>
    <lineage>
        <taxon>Eukaryota</taxon>
        <taxon>Fungi</taxon>
        <taxon>Dikarya</taxon>
        <taxon>Ascomycota</taxon>
        <taxon>Pezizomycotina</taxon>
        <taxon>Sordariomycetes</taxon>
        <taxon>Hypocreomycetidae</taxon>
        <taxon>Hypocreales</taxon>
        <taxon>Bionectriaceae</taxon>
        <taxon>Clonostachys</taxon>
    </lineage>
</organism>
<evidence type="ECO:0000256" key="6">
    <source>
        <dbReference type="RuleBase" id="RU361187"/>
    </source>
</evidence>
<evidence type="ECO:0000256" key="3">
    <source>
        <dbReference type="ARBA" id="ARBA00023295"/>
    </source>
</evidence>
<dbReference type="CDD" id="cd08999">
    <property type="entry name" value="GH43_ABN-like"/>
    <property type="match status" value="1"/>
</dbReference>
<feature type="signal peptide" evidence="7">
    <location>
        <begin position="1"/>
        <end position="19"/>
    </location>
</feature>
<feature type="chain" id="PRO_5040507940" evidence="7">
    <location>
        <begin position="20"/>
        <end position="329"/>
    </location>
</feature>
<dbReference type="InterPro" id="IPR006710">
    <property type="entry name" value="Glyco_hydro_43"/>
</dbReference>
<dbReference type="InterPro" id="IPR051795">
    <property type="entry name" value="Glycosyl_Hydrlase_43"/>
</dbReference>
<sequence length="329" mass="36056">MAILSALLGFLYLSVCTSSTPLESEGGRSLKLNIADNGGLGYRMPFDFPDPSVIRGRDGRWYAFATEGNGKSVQVAYADDCFGQWNLLDYNPLQGSSWTSGRNTWAPDVRELGDGSYIMYFTGEVPNSHRHCIGIARSWNIVGPYRPDPNPWICPYDQGGAIDASGFVDPGTGDRYVVYKVDGNSQGAPTPCGTGVDDPNMRTPIMLQRVGADGSTKLGGPIEILNRVPHLDGALVEAPNLSRRRDGTYVLFYSSHCFQDPRYDVKYAYSNRIEGPYVRAGGPLLRAPYYGLRAPGGATSSVDEHGHEFLVFHGDCGDSRRCLYSAQYY</sequence>
<keyword evidence="3 6" id="KW-0326">Glycosidase</keyword>
<dbReference type="AlphaFoldDB" id="A0A9N9ZDN2"/>
<evidence type="ECO:0000313" key="9">
    <source>
        <dbReference type="Proteomes" id="UP000775872"/>
    </source>
</evidence>
<evidence type="ECO:0000256" key="7">
    <source>
        <dbReference type="SAM" id="SignalP"/>
    </source>
</evidence>